<comment type="caution">
    <text evidence="1">The sequence shown here is derived from an EMBL/GenBank/DDBJ whole genome shotgun (WGS) entry which is preliminary data.</text>
</comment>
<dbReference type="PANTHER" id="PTHR21301:SF10">
    <property type="entry name" value="REVERSE TRANSCRIPTASE DOMAIN-CONTAINING PROTEIN"/>
    <property type="match status" value="1"/>
</dbReference>
<dbReference type="PANTHER" id="PTHR21301">
    <property type="entry name" value="REVERSE TRANSCRIPTASE"/>
    <property type="match status" value="1"/>
</dbReference>
<reference evidence="1 2" key="1">
    <citation type="journal article" date="2019" name="Commun. Biol.">
        <title>The bagworm genome reveals a unique fibroin gene that provides high tensile strength.</title>
        <authorList>
            <person name="Kono N."/>
            <person name="Nakamura H."/>
            <person name="Ohtoshi R."/>
            <person name="Tomita M."/>
            <person name="Numata K."/>
            <person name="Arakawa K."/>
        </authorList>
    </citation>
    <scope>NUCLEOTIDE SEQUENCE [LARGE SCALE GENOMIC DNA]</scope>
</reference>
<evidence type="ECO:0000313" key="2">
    <source>
        <dbReference type="Proteomes" id="UP000299102"/>
    </source>
</evidence>
<dbReference type="EMBL" id="BGZK01007574">
    <property type="protein sequence ID" value="GBP04595.1"/>
    <property type="molecule type" value="Genomic_DNA"/>
</dbReference>
<organism evidence="1 2">
    <name type="scientific">Eumeta variegata</name>
    <name type="common">Bagworm moth</name>
    <name type="synonym">Eumeta japonica</name>
    <dbReference type="NCBI Taxonomy" id="151549"/>
    <lineage>
        <taxon>Eukaryota</taxon>
        <taxon>Metazoa</taxon>
        <taxon>Ecdysozoa</taxon>
        <taxon>Arthropoda</taxon>
        <taxon>Hexapoda</taxon>
        <taxon>Insecta</taxon>
        <taxon>Pterygota</taxon>
        <taxon>Neoptera</taxon>
        <taxon>Endopterygota</taxon>
        <taxon>Lepidoptera</taxon>
        <taxon>Glossata</taxon>
        <taxon>Ditrysia</taxon>
        <taxon>Tineoidea</taxon>
        <taxon>Psychidae</taxon>
        <taxon>Oiketicinae</taxon>
        <taxon>Eumeta</taxon>
    </lineage>
</organism>
<accession>A0A4C1SRI0</accession>
<name>A0A4C1SRI0_EUMVA</name>
<evidence type="ECO:0000313" key="1">
    <source>
        <dbReference type="EMBL" id="GBP04595.1"/>
    </source>
</evidence>
<proteinExistence type="predicted"/>
<gene>
    <name evidence="1" type="ORF">EVAR_91310_1</name>
</gene>
<dbReference type="Proteomes" id="UP000299102">
    <property type="component" value="Unassembled WGS sequence"/>
</dbReference>
<evidence type="ECO:0008006" key="3">
    <source>
        <dbReference type="Google" id="ProtNLM"/>
    </source>
</evidence>
<sequence>MSSYTHNLNKKLLNLAIKQNHQLLGQFRHDLEMIIYSLEGLFTLKELDEFLSYDDILAESFNKKVKAVHRKKFADLYELQKRELGIKLNNKWFINKSDVNIPQDIQWVLSLGPKHGLPIESKEFPVLKIIADSEDFLQTLENKEEQEIARSRLAMIIDNHIKIGRNSDRDRFVLDKVRKARHFLKENRDVVILNSDKGNLTVAMNRCDYELRMEDIVGDTAGYLLINKDPTSRKGLPMGSPASPVVADIVMEELLDCCIEKLAIRPKIITKYVDDLFCVVSEVYRIPCGGNGAEECGEVYIGTTKNKLRTRLAGHKSDQKYRTTNLSHKTALTAHCVRLNHFPKFEDTTVLNRKAIIDVD</sequence>
<dbReference type="AlphaFoldDB" id="A0A4C1SRI0"/>
<dbReference type="OrthoDB" id="8063447at2759"/>
<protein>
    <recommendedName>
        <fullName evidence="3">Reverse transcriptase domain-containing protein</fullName>
    </recommendedName>
</protein>
<keyword evidence="2" id="KW-1185">Reference proteome</keyword>